<evidence type="ECO:0000256" key="5">
    <source>
        <dbReference type="ARBA" id="ARBA00023065"/>
    </source>
</evidence>
<evidence type="ECO:0000259" key="10">
    <source>
        <dbReference type="Pfam" id="PF11973"/>
    </source>
</evidence>
<evidence type="ECO:0000313" key="13">
    <source>
        <dbReference type="Proteomes" id="UP000252147"/>
    </source>
</evidence>
<keyword evidence="5 8" id="KW-0406">Ion transport</keyword>
<keyword evidence="4 8" id="KW-0915">Sodium</keyword>
<evidence type="ECO:0000259" key="11">
    <source>
        <dbReference type="Pfam" id="PF24836"/>
    </source>
</evidence>
<keyword evidence="3 8" id="KW-0520">NAD</keyword>
<feature type="domain" description="Na(+)-translocating NADH-quinone reductase subunit A C-terminal" evidence="10">
    <location>
        <begin position="254"/>
        <end position="297"/>
    </location>
</feature>
<evidence type="ECO:0000256" key="2">
    <source>
        <dbReference type="ARBA" id="ARBA00022967"/>
    </source>
</evidence>
<keyword evidence="1 8" id="KW-0813">Transport</keyword>
<dbReference type="NCBIfam" id="TIGR01936">
    <property type="entry name" value="nqrA"/>
    <property type="match status" value="1"/>
</dbReference>
<evidence type="ECO:0000256" key="1">
    <source>
        <dbReference type="ARBA" id="ARBA00022448"/>
    </source>
</evidence>
<dbReference type="InterPro" id="IPR022615">
    <property type="entry name" value="NqrA_C_domain"/>
</dbReference>
<dbReference type="GO" id="GO:0006814">
    <property type="term" value="P:sodium ion transport"/>
    <property type="evidence" value="ECO:0007669"/>
    <property type="project" value="UniProtKB-UniRule"/>
</dbReference>
<evidence type="ECO:0000313" key="12">
    <source>
        <dbReference type="EMBL" id="RCL37722.1"/>
    </source>
</evidence>
<comment type="similarity">
    <text evidence="8">Belongs to the NqrA family.</text>
</comment>
<keyword evidence="7 8" id="KW-0739">Sodium transport</keyword>
<dbReference type="InterPro" id="IPR056147">
    <property type="entry name" value="NQRA_N"/>
</dbReference>
<dbReference type="Proteomes" id="UP000252147">
    <property type="component" value="Unassembled WGS sequence"/>
</dbReference>
<keyword evidence="6 8" id="KW-0830">Ubiquinone</keyword>
<name>A0A368BLI6_9GAMM</name>
<reference evidence="12 13" key="1">
    <citation type="journal article" date="2018" name="Microbiome">
        <title>Fine metagenomic profile of the Mediterranean stratified and mixed water columns revealed by assembly and recruitment.</title>
        <authorList>
            <person name="Haro-Moreno J.M."/>
            <person name="Lopez-Perez M."/>
            <person name="De La Torre J.R."/>
            <person name="Picazo A."/>
            <person name="Camacho A."/>
            <person name="Rodriguez-Valera F."/>
        </authorList>
    </citation>
    <scope>NUCLEOTIDE SEQUENCE [LARGE SCALE GENOMIC DNA]</scope>
    <source>
        <strain evidence="12">MED-G83</strain>
    </source>
</reference>
<evidence type="ECO:0000256" key="4">
    <source>
        <dbReference type="ARBA" id="ARBA00023053"/>
    </source>
</evidence>
<evidence type="ECO:0000256" key="7">
    <source>
        <dbReference type="ARBA" id="ARBA00023201"/>
    </source>
</evidence>
<comment type="function">
    <text evidence="8">NQR complex catalyzes the reduction of ubiquinone-1 to ubiquinol by two successive reactions, coupled with the transport of Na(+) ions from the cytoplasm to the periplasm. NqrA to NqrE are probably involved in the second step, the conversion of ubisemiquinone to ubiquinol.</text>
</comment>
<feature type="domain" description="NqrA second alpha/beta" evidence="11">
    <location>
        <begin position="110"/>
        <end position="245"/>
    </location>
</feature>
<dbReference type="EMBL" id="QOPD01000007">
    <property type="protein sequence ID" value="RCL37722.1"/>
    <property type="molecule type" value="Genomic_DNA"/>
</dbReference>
<feature type="domain" description="NqrA N-terminal barrel-sandwich hybrid" evidence="9">
    <location>
        <begin position="4"/>
        <end position="97"/>
    </location>
</feature>
<comment type="subunit">
    <text evidence="8">Composed of six subunits; NqrA, NqrB, NqrC, NqrD, NqrE and NqrF.</text>
</comment>
<dbReference type="HAMAP" id="MF_00425">
    <property type="entry name" value="NqrA"/>
    <property type="match status" value="1"/>
</dbReference>
<dbReference type="Pfam" id="PF11973">
    <property type="entry name" value="NQRA_SLBB"/>
    <property type="match status" value="1"/>
</dbReference>
<gene>
    <name evidence="8 12" type="primary">nqrA</name>
    <name evidence="12" type="ORF">DBW97_04090</name>
</gene>
<organism evidence="12 13">
    <name type="scientific">SAR86 cluster bacterium</name>
    <dbReference type="NCBI Taxonomy" id="2030880"/>
    <lineage>
        <taxon>Bacteria</taxon>
        <taxon>Pseudomonadati</taxon>
        <taxon>Pseudomonadota</taxon>
        <taxon>Gammaproteobacteria</taxon>
        <taxon>SAR86 cluster</taxon>
    </lineage>
</organism>
<protein>
    <recommendedName>
        <fullName evidence="8">Na(+)-translocating NADH-quinone reductase subunit A</fullName>
        <shortName evidence="8">Na(+)-NQR subunit A</shortName>
        <shortName evidence="8">Na(+)-translocating NQR subunit A</shortName>
        <ecNumber evidence="8">7.2.1.1</ecNumber>
    </recommendedName>
    <alternativeName>
        <fullName evidence="8">NQR complex subunit A</fullName>
    </alternativeName>
    <alternativeName>
        <fullName evidence="8">NQR-1 subunit A</fullName>
    </alternativeName>
</protein>
<dbReference type="InterPro" id="IPR008703">
    <property type="entry name" value="NqrA"/>
</dbReference>
<evidence type="ECO:0000256" key="6">
    <source>
        <dbReference type="ARBA" id="ARBA00023075"/>
    </source>
</evidence>
<keyword evidence="12" id="KW-0560">Oxidoreductase</keyword>
<dbReference type="AlphaFoldDB" id="A0A368BLI6"/>
<evidence type="ECO:0000256" key="8">
    <source>
        <dbReference type="HAMAP-Rule" id="MF_00425"/>
    </source>
</evidence>
<dbReference type="Pfam" id="PF05896">
    <property type="entry name" value="NQRA_N"/>
    <property type="match status" value="1"/>
</dbReference>
<accession>A0A368BLI6</accession>
<comment type="catalytic activity">
    <reaction evidence="8">
        <text>a ubiquinone + n Na(+)(in) + NADH + H(+) = a ubiquinol + n Na(+)(out) + NAD(+)</text>
        <dbReference type="Rhea" id="RHEA:47748"/>
        <dbReference type="Rhea" id="RHEA-COMP:9565"/>
        <dbReference type="Rhea" id="RHEA-COMP:9566"/>
        <dbReference type="ChEBI" id="CHEBI:15378"/>
        <dbReference type="ChEBI" id="CHEBI:16389"/>
        <dbReference type="ChEBI" id="CHEBI:17976"/>
        <dbReference type="ChEBI" id="CHEBI:29101"/>
        <dbReference type="ChEBI" id="CHEBI:57540"/>
        <dbReference type="ChEBI" id="CHEBI:57945"/>
        <dbReference type="EC" id="7.2.1.1"/>
    </reaction>
</comment>
<dbReference type="PANTHER" id="PTHR37839">
    <property type="entry name" value="NA(+)-TRANSLOCATING NADH-QUINONE REDUCTASE SUBUNIT A"/>
    <property type="match status" value="1"/>
</dbReference>
<dbReference type="PANTHER" id="PTHR37839:SF1">
    <property type="entry name" value="NA(+)-TRANSLOCATING NADH-QUINONE REDUCTASE SUBUNIT A"/>
    <property type="match status" value="1"/>
</dbReference>
<proteinExistence type="inferred from homology"/>
<evidence type="ECO:0000259" key="9">
    <source>
        <dbReference type="Pfam" id="PF05896"/>
    </source>
</evidence>
<sequence length="439" mass="48889">MKKIKVRGGLNIPLYGSIDNLSNLEEIRPKFNAVLSEDYFGLKPKILVKEGDVVDQASPLFEDKTNPGFNVRSPVAGKVHSINRGDKRALVSIIIEATHNDEPKSCEISSNISQTLEISGLWDSFRERPFNRVPGLNSSADNIFINCCKQDSLVLDPSMLIAEESNYFIEGLKRVRELAKTNCYVVSNQELNLAHEGCEFIIIEGNGQAGNTSAHIQALNPIRKSEKTWSIDWQDVIRIGKLFINQKLCSEKYISITGPNCSEPKIVLTTAGASMEEVTAGIANGLVRRISGSAIYGFHGDSYTDFLTRYSNQITLISDEPKANFFNWLKPGVKDHSNSNVFLSSIFNPKTFNFDTNTNGGYRAIVPIGVFDEINQFDIDPTLFLKSLAIGDLVALRELGIFDLASEDMAIFSYVCPSKYDYVALFNSCMEEIWKEESS</sequence>
<evidence type="ECO:0000256" key="3">
    <source>
        <dbReference type="ARBA" id="ARBA00023027"/>
    </source>
</evidence>
<dbReference type="Pfam" id="PF24836">
    <property type="entry name" value="NQRA_2nd"/>
    <property type="match status" value="1"/>
</dbReference>
<comment type="caution">
    <text evidence="12">The sequence shown here is derived from an EMBL/GenBank/DDBJ whole genome shotgun (WGS) entry which is preliminary data.</text>
</comment>
<dbReference type="GO" id="GO:0016655">
    <property type="term" value="F:oxidoreductase activity, acting on NAD(P)H, quinone or similar compound as acceptor"/>
    <property type="evidence" value="ECO:0007669"/>
    <property type="project" value="UniProtKB-UniRule"/>
</dbReference>
<keyword evidence="2 8" id="KW-1278">Translocase</keyword>
<dbReference type="InterPro" id="IPR056148">
    <property type="entry name" value="NQRA_2nd"/>
</dbReference>
<dbReference type="EC" id="7.2.1.1" evidence="8"/>